<evidence type="ECO:0000259" key="2">
    <source>
        <dbReference type="Pfam" id="PF05065"/>
    </source>
</evidence>
<proteinExistence type="predicted"/>
<dbReference type="AlphaFoldDB" id="A0A7I7MCV6"/>
<evidence type="ECO:0000313" key="4">
    <source>
        <dbReference type="Proteomes" id="UP000466514"/>
    </source>
</evidence>
<dbReference type="Pfam" id="PF05065">
    <property type="entry name" value="Phage_capsid"/>
    <property type="match status" value="1"/>
</dbReference>
<evidence type="ECO:0000256" key="1">
    <source>
        <dbReference type="ARBA" id="ARBA00004328"/>
    </source>
</evidence>
<dbReference type="KEGG" id="mpsc:MPSYJ_35590"/>
<dbReference type="InterPro" id="IPR024455">
    <property type="entry name" value="Phage_capsid"/>
</dbReference>
<gene>
    <name evidence="3" type="ORF">MPSYJ_35590</name>
</gene>
<organism evidence="3 4">
    <name type="scientific">Mycolicibacterium psychrotolerans</name>
    <dbReference type="NCBI Taxonomy" id="216929"/>
    <lineage>
        <taxon>Bacteria</taxon>
        <taxon>Bacillati</taxon>
        <taxon>Actinomycetota</taxon>
        <taxon>Actinomycetes</taxon>
        <taxon>Mycobacteriales</taxon>
        <taxon>Mycobacteriaceae</taxon>
        <taxon>Mycolicibacterium</taxon>
    </lineage>
</organism>
<reference evidence="3 4" key="1">
    <citation type="journal article" date="2019" name="Emerg. Microbes Infect.">
        <title>Comprehensive subspecies identification of 175 nontuberculous mycobacteria species based on 7547 genomic profiles.</title>
        <authorList>
            <person name="Matsumoto Y."/>
            <person name="Kinjo T."/>
            <person name="Motooka D."/>
            <person name="Nabeya D."/>
            <person name="Jung N."/>
            <person name="Uechi K."/>
            <person name="Horii T."/>
            <person name="Iida T."/>
            <person name="Fujita J."/>
            <person name="Nakamura S."/>
        </authorList>
    </citation>
    <scope>NUCLEOTIDE SEQUENCE [LARGE SCALE GENOMIC DNA]</scope>
    <source>
        <strain evidence="3 4">JCM 13323</strain>
    </source>
</reference>
<feature type="domain" description="Phage capsid-like C-terminal" evidence="2">
    <location>
        <begin position="11"/>
        <end position="280"/>
    </location>
</feature>
<dbReference type="RefSeq" id="WP_163723446.1">
    <property type="nucleotide sequence ID" value="NZ_AP022574.1"/>
</dbReference>
<dbReference type="NCBIfam" id="TIGR01554">
    <property type="entry name" value="major_cap_HK97"/>
    <property type="match status" value="1"/>
</dbReference>
<dbReference type="Proteomes" id="UP000466514">
    <property type="component" value="Chromosome"/>
</dbReference>
<accession>A0A7I7MCV6</accession>
<dbReference type="Gene3D" id="3.30.2400.10">
    <property type="entry name" value="Major capsid protein gp5"/>
    <property type="match status" value="1"/>
</dbReference>
<evidence type="ECO:0000313" key="3">
    <source>
        <dbReference type="EMBL" id="BBX70098.1"/>
    </source>
</evidence>
<sequence>MSLFTTSASGLLRPEEVGPLVIEPLKKESVAMAVSRVITTGATSFRLPRVIADPASGWYSEGSDIDPTDATVDELDVVPRALKTLSKLSNELVADSNPTASEVVGQGMARDIARKVDAAYFGNTVANGPNGLLSLGSVQTVDAGSVFDDLDAFEEAASKLENVGSKVTAWVASANTCLALAQLREFTGTGSTSNVPLLSSDPTQPTRRQILGAPLWPLPSEVIADGTVWGLDRDKSFVVLRSDTTVEVDTSYFFGSDCTAVRSVVRIGFGWPHQEAVVKISTGGS</sequence>
<dbReference type="Gene3D" id="3.30.2320.10">
    <property type="entry name" value="hypothetical protein PF0899 domain"/>
    <property type="match status" value="1"/>
</dbReference>
<dbReference type="InterPro" id="IPR054612">
    <property type="entry name" value="Phage_capsid-like_C"/>
</dbReference>
<comment type="subcellular location">
    <subcellularLocation>
        <location evidence="1">Virion</location>
    </subcellularLocation>
</comment>
<name>A0A7I7MCV6_9MYCO</name>
<keyword evidence="4" id="KW-1185">Reference proteome</keyword>
<dbReference type="EMBL" id="AP022574">
    <property type="protein sequence ID" value="BBX70098.1"/>
    <property type="molecule type" value="Genomic_DNA"/>
</dbReference>
<dbReference type="SUPFAM" id="SSF56563">
    <property type="entry name" value="Major capsid protein gp5"/>
    <property type="match status" value="1"/>
</dbReference>
<protein>
    <recommendedName>
        <fullName evidence="2">Phage capsid-like C-terminal domain-containing protein</fullName>
    </recommendedName>
</protein>